<organism evidence="10 11">
    <name type="scientific">Potamilus streckersoni</name>
    <dbReference type="NCBI Taxonomy" id="2493646"/>
    <lineage>
        <taxon>Eukaryota</taxon>
        <taxon>Metazoa</taxon>
        <taxon>Spiralia</taxon>
        <taxon>Lophotrochozoa</taxon>
        <taxon>Mollusca</taxon>
        <taxon>Bivalvia</taxon>
        <taxon>Autobranchia</taxon>
        <taxon>Heteroconchia</taxon>
        <taxon>Palaeoheterodonta</taxon>
        <taxon>Unionida</taxon>
        <taxon>Unionoidea</taxon>
        <taxon>Unionidae</taxon>
        <taxon>Ambleminae</taxon>
        <taxon>Lampsilini</taxon>
        <taxon>Potamilus</taxon>
    </lineage>
</organism>
<evidence type="ECO:0000256" key="4">
    <source>
        <dbReference type="ARBA" id="ARBA00022723"/>
    </source>
</evidence>
<dbReference type="GO" id="GO:0004497">
    <property type="term" value="F:monooxygenase activity"/>
    <property type="evidence" value="ECO:0007669"/>
    <property type="project" value="UniProtKB-KW"/>
</dbReference>
<keyword evidence="7 9" id="KW-0503">Monooxygenase</keyword>
<comment type="caution">
    <text evidence="10">The sequence shown here is derived from an EMBL/GenBank/DDBJ whole genome shotgun (WGS) entry which is preliminary data.</text>
</comment>
<dbReference type="Proteomes" id="UP001195483">
    <property type="component" value="Unassembled WGS sequence"/>
</dbReference>
<dbReference type="SUPFAM" id="SSF48264">
    <property type="entry name" value="Cytochrome P450"/>
    <property type="match status" value="1"/>
</dbReference>
<dbReference type="PRINTS" id="PR00463">
    <property type="entry name" value="EP450I"/>
</dbReference>
<reference evidence="10" key="1">
    <citation type="journal article" date="2021" name="Genome Biol. Evol.">
        <title>A High-Quality Reference Genome for a Parasitic Bivalve with Doubly Uniparental Inheritance (Bivalvia: Unionida).</title>
        <authorList>
            <person name="Smith C.H."/>
        </authorList>
    </citation>
    <scope>NUCLEOTIDE SEQUENCE</scope>
    <source>
        <strain evidence="10">CHS0354</strain>
    </source>
</reference>
<evidence type="ECO:0000256" key="8">
    <source>
        <dbReference type="PIRSR" id="PIRSR602401-1"/>
    </source>
</evidence>
<keyword evidence="11" id="KW-1185">Reference proteome</keyword>
<dbReference type="Pfam" id="PF00067">
    <property type="entry name" value="p450"/>
    <property type="match status" value="1"/>
</dbReference>
<keyword evidence="3 8" id="KW-0349">Heme</keyword>
<evidence type="ECO:0000256" key="3">
    <source>
        <dbReference type="ARBA" id="ARBA00022617"/>
    </source>
</evidence>
<dbReference type="PANTHER" id="PTHR24279">
    <property type="entry name" value="CYTOCHROME P450"/>
    <property type="match status" value="1"/>
</dbReference>
<dbReference type="AlphaFoldDB" id="A0AAE0RSX6"/>
<dbReference type="PANTHER" id="PTHR24279:SF120">
    <property type="entry name" value="CYTOCHROME P450"/>
    <property type="match status" value="1"/>
</dbReference>
<dbReference type="InterPro" id="IPR050479">
    <property type="entry name" value="CYP11_CYP27_families"/>
</dbReference>
<keyword evidence="4 8" id="KW-0479">Metal-binding</keyword>
<dbReference type="GO" id="GO:0016705">
    <property type="term" value="F:oxidoreductase activity, acting on paired donors, with incorporation or reduction of molecular oxygen"/>
    <property type="evidence" value="ECO:0007669"/>
    <property type="project" value="InterPro"/>
</dbReference>
<keyword evidence="5 9" id="KW-0560">Oxidoreductase</keyword>
<proteinExistence type="inferred from homology"/>
<name>A0AAE0RSX6_9BIVA</name>
<dbReference type="InterPro" id="IPR017972">
    <property type="entry name" value="Cyt_P450_CS"/>
</dbReference>
<feature type="binding site" description="axial binding residue" evidence="8">
    <location>
        <position position="468"/>
    </location>
    <ligand>
        <name>heme</name>
        <dbReference type="ChEBI" id="CHEBI:30413"/>
    </ligand>
    <ligandPart>
        <name>Fe</name>
        <dbReference type="ChEBI" id="CHEBI:18248"/>
    </ligandPart>
</feature>
<evidence type="ECO:0000256" key="2">
    <source>
        <dbReference type="ARBA" id="ARBA00010617"/>
    </source>
</evidence>
<evidence type="ECO:0000256" key="9">
    <source>
        <dbReference type="RuleBase" id="RU000461"/>
    </source>
</evidence>
<keyword evidence="6 8" id="KW-0408">Iron</keyword>
<dbReference type="PRINTS" id="PR00385">
    <property type="entry name" value="P450"/>
</dbReference>
<evidence type="ECO:0000313" key="10">
    <source>
        <dbReference type="EMBL" id="KAK3579052.1"/>
    </source>
</evidence>
<comment type="similarity">
    <text evidence="2 9">Belongs to the cytochrome P450 family.</text>
</comment>
<dbReference type="InterPro" id="IPR001128">
    <property type="entry name" value="Cyt_P450"/>
</dbReference>
<gene>
    <name evidence="10" type="ORF">CHS0354_029910</name>
</gene>
<dbReference type="GO" id="GO:0005506">
    <property type="term" value="F:iron ion binding"/>
    <property type="evidence" value="ECO:0007669"/>
    <property type="project" value="InterPro"/>
</dbReference>
<evidence type="ECO:0000256" key="7">
    <source>
        <dbReference type="ARBA" id="ARBA00023033"/>
    </source>
</evidence>
<dbReference type="PROSITE" id="PS00086">
    <property type="entry name" value="CYTOCHROME_P450"/>
    <property type="match status" value="1"/>
</dbReference>
<evidence type="ECO:0000256" key="5">
    <source>
        <dbReference type="ARBA" id="ARBA00023002"/>
    </source>
</evidence>
<dbReference type="InterPro" id="IPR036396">
    <property type="entry name" value="Cyt_P450_sf"/>
</dbReference>
<accession>A0AAE0RSX6</accession>
<dbReference type="CDD" id="cd11054">
    <property type="entry name" value="CYP24A1-like"/>
    <property type="match status" value="1"/>
</dbReference>
<evidence type="ECO:0008006" key="12">
    <source>
        <dbReference type="Google" id="ProtNLM"/>
    </source>
</evidence>
<evidence type="ECO:0000313" key="11">
    <source>
        <dbReference type="Proteomes" id="UP001195483"/>
    </source>
</evidence>
<evidence type="ECO:0000256" key="1">
    <source>
        <dbReference type="ARBA" id="ARBA00001971"/>
    </source>
</evidence>
<protein>
    <recommendedName>
        <fullName evidence="12">Cytochrome P450</fullName>
    </recommendedName>
</protein>
<evidence type="ECO:0000256" key="6">
    <source>
        <dbReference type="ARBA" id="ARBA00023004"/>
    </source>
</evidence>
<dbReference type="InterPro" id="IPR002401">
    <property type="entry name" value="Cyt_P450_E_grp-I"/>
</dbReference>
<comment type="cofactor">
    <cofactor evidence="1 8">
        <name>heme</name>
        <dbReference type="ChEBI" id="CHEBI:30413"/>
    </cofactor>
</comment>
<sequence>MKKVVCGYLRLCYHGDGLQGITKYNLSTAAAIDPAETIQYDSAKPFSEIPGPKGLPYLGTLLEYRQGPFKKFDINRLQDALLARYKEYGRIMKEAIGSSTVVHLFDPEYVKVLFQSEGKMPYIAPLMETTQRYRQQRGLSPGLGNTNGEEWYRLRSAVQQMMMRPKAVSVYLPLVEEVVNDFVNKLAKIRDANFEVPDLKNEVAKWNLESSGMTVFETRLGCLDAGPNSEAQKMIDANTTIFTLSTKLQFSLPFFRYFNTPTWKRLFEAEDFFFYRTGQSYVERTVSKIKDLVNKGQLQDGQYNFLTYLMSKKELSYKDVSIITLSLFGDGLSTTVPTFVSILYCMASNPEVQQKVYEEICEIVPQSGPITPEIINKLIYLKAAVKEAFRFFPIGLDVARIPQLNLVIGGYQIPAGTHVEMNNFVMFKDPQYFVEPHKFMPERWLRDGSAHNIHPYILMPFGHGPRMCAGRRFAEQEMYVLLSRILQRFKLKWHYPEMGQRFQMLMVPDCPVRVTFLDRKN</sequence>
<reference evidence="10" key="3">
    <citation type="submission" date="2023-05" db="EMBL/GenBank/DDBJ databases">
        <authorList>
            <person name="Smith C.H."/>
        </authorList>
    </citation>
    <scope>NUCLEOTIDE SEQUENCE</scope>
    <source>
        <strain evidence="10">CHS0354</strain>
        <tissue evidence="10">Mantle</tissue>
    </source>
</reference>
<dbReference type="Gene3D" id="1.10.630.10">
    <property type="entry name" value="Cytochrome P450"/>
    <property type="match status" value="1"/>
</dbReference>
<dbReference type="EMBL" id="JAEAOA010001785">
    <property type="protein sequence ID" value="KAK3579052.1"/>
    <property type="molecule type" value="Genomic_DNA"/>
</dbReference>
<dbReference type="GO" id="GO:0020037">
    <property type="term" value="F:heme binding"/>
    <property type="evidence" value="ECO:0007669"/>
    <property type="project" value="InterPro"/>
</dbReference>
<dbReference type="FunFam" id="1.10.630.10:FF:000006">
    <property type="entry name" value="Cytochrome P450 302a1, mitochondrial"/>
    <property type="match status" value="1"/>
</dbReference>
<reference evidence="10" key="2">
    <citation type="journal article" date="2021" name="Genome Biol. Evol.">
        <title>Developing a high-quality reference genome for a parasitic bivalve with doubly uniparental inheritance (Bivalvia: Unionida).</title>
        <authorList>
            <person name="Smith C.H."/>
        </authorList>
    </citation>
    <scope>NUCLEOTIDE SEQUENCE</scope>
    <source>
        <strain evidence="10">CHS0354</strain>
        <tissue evidence="10">Mantle</tissue>
    </source>
</reference>